<dbReference type="EMBL" id="JAQIZT010000002">
    <property type="protein sequence ID" value="KAJ7008389.1"/>
    <property type="molecule type" value="Genomic_DNA"/>
</dbReference>
<comment type="caution">
    <text evidence="1">The sequence shown here is derived from an EMBL/GenBank/DDBJ whole genome shotgun (WGS) entry which is preliminary data.</text>
</comment>
<gene>
    <name evidence="1" type="ORF">NC653_007154</name>
</gene>
<dbReference type="AlphaFoldDB" id="A0AAD6RGM6"/>
<protein>
    <submittedName>
        <fullName evidence="1">Uncharacterized protein</fullName>
    </submittedName>
</protein>
<evidence type="ECO:0000313" key="1">
    <source>
        <dbReference type="EMBL" id="KAJ7008389.1"/>
    </source>
</evidence>
<dbReference type="Proteomes" id="UP001164929">
    <property type="component" value="Chromosome 2"/>
</dbReference>
<proteinExistence type="predicted"/>
<keyword evidence="2" id="KW-1185">Reference proteome</keyword>
<name>A0AAD6RGM6_9ROSI</name>
<evidence type="ECO:0000313" key="2">
    <source>
        <dbReference type="Proteomes" id="UP001164929"/>
    </source>
</evidence>
<sequence>MAGRSAPLKSGFSAPSPFLCCLSGGFYGREGLWKWGCSGGWYVGEGVGLRVLKNGDGEGSPSLVLGVGEKEREMGLREEL</sequence>
<organism evidence="1 2">
    <name type="scientific">Populus alba x Populus x berolinensis</name>
    <dbReference type="NCBI Taxonomy" id="444605"/>
    <lineage>
        <taxon>Eukaryota</taxon>
        <taxon>Viridiplantae</taxon>
        <taxon>Streptophyta</taxon>
        <taxon>Embryophyta</taxon>
        <taxon>Tracheophyta</taxon>
        <taxon>Spermatophyta</taxon>
        <taxon>Magnoliopsida</taxon>
        <taxon>eudicotyledons</taxon>
        <taxon>Gunneridae</taxon>
        <taxon>Pentapetalae</taxon>
        <taxon>rosids</taxon>
        <taxon>fabids</taxon>
        <taxon>Malpighiales</taxon>
        <taxon>Salicaceae</taxon>
        <taxon>Saliceae</taxon>
        <taxon>Populus</taxon>
    </lineage>
</organism>
<reference evidence="1" key="1">
    <citation type="journal article" date="2023" name="Mol. Ecol. Resour.">
        <title>Chromosome-level genome assembly of a triploid poplar Populus alba 'Berolinensis'.</title>
        <authorList>
            <person name="Chen S."/>
            <person name="Yu Y."/>
            <person name="Wang X."/>
            <person name="Wang S."/>
            <person name="Zhang T."/>
            <person name="Zhou Y."/>
            <person name="He R."/>
            <person name="Meng N."/>
            <person name="Wang Y."/>
            <person name="Liu W."/>
            <person name="Liu Z."/>
            <person name="Liu J."/>
            <person name="Guo Q."/>
            <person name="Huang H."/>
            <person name="Sederoff R.R."/>
            <person name="Wang G."/>
            <person name="Qu G."/>
            <person name="Chen S."/>
        </authorList>
    </citation>
    <scope>NUCLEOTIDE SEQUENCE</scope>
    <source>
        <strain evidence="1">SC-2020</strain>
    </source>
</reference>
<accession>A0AAD6RGM6</accession>